<reference evidence="1 2" key="1">
    <citation type="journal article" date="2023" name="Sci. Data">
        <title>Genome assembly of the Korean intertidal mud-creeper Batillaria attramentaria.</title>
        <authorList>
            <person name="Patra A.K."/>
            <person name="Ho P.T."/>
            <person name="Jun S."/>
            <person name="Lee S.J."/>
            <person name="Kim Y."/>
            <person name="Won Y.J."/>
        </authorList>
    </citation>
    <scope>NUCLEOTIDE SEQUENCE [LARGE SCALE GENOMIC DNA]</scope>
    <source>
        <strain evidence="1">Wonlab-2016</strain>
    </source>
</reference>
<organism evidence="1 2">
    <name type="scientific">Batillaria attramentaria</name>
    <dbReference type="NCBI Taxonomy" id="370345"/>
    <lineage>
        <taxon>Eukaryota</taxon>
        <taxon>Metazoa</taxon>
        <taxon>Spiralia</taxon>
        <taxon>Lophotrochozoa</taxon>
        <taxon>Mollusca</taxon>
        <taxon>Gastropoda</taxon>
        <taxon>Caenogastropoda</taxon>
        <taxon>Sorbeoconcha</taxon>
        <taxon>Cerithioidea</taxon>
        <taxon>Batillariidae</taxon>
        <taxon>Batillaria</taxon>
    </lineage>
</organism>
<sequence length="107" mass="12021">MATAYQHLIDTSLTDRDACLEDLSPSDLIGNVSPVGIHSKNGCRRHWYTGISENNSSTPPPQYELCVTFVSARLDNFLLEVLKNSTAGRHDMQHLQDNPGEWDMKFT</sequence>
<name>A0ABD0JJ39_9CAEN</name>
<dbReference type="EMBL" id="JACVVK020000426">
    <property type="protein sequence ID" value="KAK7474753.1"/>
    <property type="molecule type" value="Genomic_DNA"/>
</dbReference>
<proteinExistence type="predicted"/>
<dbReference type="AlphaFoldDB" id="A0ABD0JJ39"/>
<dbReference type="Proteomes" id="UP001519460">
    <property type="component" value="Unassembled WGS sequence"/>
</dbReference>
<comment type="caution">
    <text evidence="1">The sequence shown here is derived from an EMBL/GenBank/DDBJ whole genome shotgun (WGS) entry which is preliminary data.</text>
</comment>
<evidence type="ECO:0000313" key="2">
    <source>
        <dbReference type="Proteomes" id="UP001519460"/>
    </source>
</evidence>
<keyword evidence="2" id="KW-1185">Reference proteome</keyword>
<evidence type="ECO:0008006" key="3">
    <source>
        <dbReference type="Google" id="ProtNLM"/>
    </source>
</evidence>
<feature type="non-terminal residue" evidence="1">
    <location>
        <position position="107"/>
    </location>
</feature>
<accession>A0ABD0JJ39</accession>
<protein>
    <recommendedName>
        <fullName evidence="3">Pectinesterase inhibitor domain-containing protein</fullName>
    </recommendedName>
</protein>
<evidence type="ECO:0000313" key="1">
    <source>
        <dbReference type="EMBL" id="KAK7474753.1"/>
    </source>
</evidence>
<gene>
    <name evidence="1" type="ORF">BaRGS_00033985</name>
</gene>